<sequence length="101" mass="10468">MQVRAADVHVCRCSHAVAPISQGFLGRSDRRLSVKGRGSATKSPSCLGHRVPSAIAVAVAGCTSRRGNNAAHYCRLALSSTGFSTPAIAGSNDVTRMSKIS</sequence>
<gene>
    <name evidence="1" type="ORF">LPLAT_LOCUS12521</name>
</gene>
<accession>A0AAV2P305</accession>
<organism evidence="1 2">
    <name type="scientific">Lasius platythorax</name>
    <dbReference type="NCBI Taxonomy" id="488582"/>
    <lineage>
        <taxon>Eukaryota</taxon>
        <taxon>Metazoa</taxon>
        <taxon>Ecdysozoa</taxon>
        <taxon>Arthropoda</taxon>
        <taxon>Hexapoda</taxon>
        <taxon>Insecta</taxon>
        <taxon>Pterygota</taxon>
        <taxon>Neoptera</taxon>
        <taxon>Endopterygota</taxon>
        <taxon>Hymenoptera</taxon>
        <taxon>Apocrita</taxon>
        <taxon>Aculeata</taxon>
        <taxon>Formicoidea</taxon>
        <taxon>Formicidae</taxon>
        <taxon>Formicinae</taxon>
        <taxon>Lasius</taxon>
        <taxon>Lasius</taxon>
    </lineage>
</organism>
<dbReference type="EMBL" id="OZ034830">
    <property type="protein sequence ID" value="CAL1687290.1"/>
    <property type="molecule type" value="Genomic_DNA"/>
</dbReference>
<reference evidence="1" key="1">
    <citation type="submission" date="2024-04" db="EMBL/GenBank/DDBJ databases">
        <authorList>
            <consortium name="Molecular Ecology Group"/>
        </authorList>
    </citation>
    <scope>NUCLEOTIDE SEQUENCE</scope>
</reference>
<keyword evidence="2" id="KW-1185">Reference proteome</keyword>
<dbReference type="Proteomes" id="UP001497644">
    <property type="component" value="Chromosome 7"/>
</dbReference>
<protein>
    <submittedName>
        <fullName evidence="1">Uncharacterized protein</fullName>
    </submittedName>
</protein>
<evidence type="ECO:0000313" key="2">
    <source>
        <dbReference type="Proteomes" id="UP001497644"/>
    </source>
</evidence>
<proteinExistence type="predicted"/>
<name>A0AAV2P305_9HYME</name>
<evidence type="ECO:0000313" key="1">
    <source>
        <dbReference type="EMBL" id="CAL1687290.1"/>
    </source>
</evidence>
<dbReference type="AlphaFoldDB" id="A0AAV2P305"/>